<dbReference type="EMBL" id="FN645454">
    <property type="protein sequence ID" value="CBI76637.1"/>
    <property type="molecule type" value="Genomic_DNA"/>
</dbReference>
<evidence type="ECO:0000313" key="2">
    <source>
        <dbReference type="EMBL" id="CBI76637.1"/>
    </source>
</evidence>
<dbReference type="Proteomes" id="UP000009101">
    <property type="component" value="Chromosome"/>
</dbReference>
<protein>
    <submittedName>
        <fullName evidence="2">Uncharacterized protein</fullName>
    </submittedName>
</protein>
<dbReference type="KEGG" id="bcd:BARCL_0956"/>
<reference evidence="2 3" key="2">
    <citation type="journal article" date="2011" name="PLoS Genet.">
        <title>Parallel evolution of a type IV secretion system in radiating lineages of the host-restricted bacterial pathogen Bartonella.</title>
        <authorList>
            <person name="Engel P."/>
            <person name="Salzburger W."/>
            <person name="Liesch M."/>
            <person name="Chang C.C."/>
            <person name="Maruyama S."/>
            <person name="Lanz C."/>
            <person name="Calteau A."/>
            <person name="Lajus A."/>
            <person name="Medigue C."/>
            <person name="Schuster S.C."/>
            <person name="Dehio C."/>
        </authorList>
    </citation>
    <scope>NUCLEOTIDE SEQUENCE [LARGE SCALE GENOMIC DNA]</scope>
    <source>
        <strain evidence="3">CIP 104772 / 73</strain>
    </source>
</reference>
<keyword evidence="1" id="KW-0472">Membrane</keyword>
<feature type="transmembrane region" description="Helical" evidence="1">
    <location>
        <begin position="12"/>
        <end position="31"/>
    </location>
</feature>
<keyword evidence="3" id="KW-1185">Reference proteome</keyword>
<dbReference type="HOGENOM" id="CLU_3058898_0_0_5"/>
<name>E6YIE9_BARC7</name>
<sequence length="53" mass="5952">MKKIRAGIKLSGCCGLSFYIIVHLSHIAILLDVMVCLQYPYKESVVIVILFVI</sequence>
<reference evidence="3" key="1">
    <citation type="submission" date="2009-11" db="EMBL/GenBank/DDBJ databases">
        <title>Genome sequencing of Bartonella species and comparative genomics.</title>
        <authorList>
            <person name="Engel P."/>
            <person name="Salzburger W."/>
            <person name="Marius L."/>
            <person name="Chao-Chin C."/>
            <person name="Soichi M."/>
            <person name="Christa L."/>
            <person name="Alexandra C."/>
            <person name="Aurelie L."/>
            <person name="Claudine M."/>
            <person name="Stephan S.C."/>
            <person name="Christoph D."/>
        </authorList>
    </citation>
    <scope>NUCLEOTIDE SEQUENCE [LARGE SCALE GENOMIC DNA]</scope>
    <source>
        <strain evidence="3">CIP 104772 / 73</strain>
    </source>
</reference>
<keyword evidence="1" id="KW-0812">Transmembrane</keyword>
<keyword evidence="1" id="KW-1133">Transmembrane helix</keyword>
<evidence type="ECO:0000313" key="3">
    <source>
        <dbReference type="Proteomes" id="UP000009101"/>
    </source>
</evidence>
<proteinExistence type="predicted"/>
<dbReference type="STRING" id="696125.BARCL_0956"/>
<dbReference type="AlphaFoldDB" id="E6YIE9"/>
<gene>
    <name evidence="2" type="ordered locus">BARCL_0956</name>
</gene>
<organism evidence="2 3">
    <name type="scientific">Bartonella clarridgeiae (strain CCUG 45776 / CIP 104772 / 73)</name>
    <dbReference type="NCBI Taxonomy" id="696125"/>
    <lineage>
        <taxon>Bacteria</taxon>
        <taxon>Pseudomonadati</taxon>
        <taxon>Pseudomonadota</taxon>
        <taxon>Alphaproteobacteria</taxon>
        <taxon>Hyphomicrobiales</taxon>
        <taxon>Bartonellaceae</taxon>
        <taxon>Bartonella</taxon>
    </lineage>
</organism>
<evidence type="ECO:0000256" key="1">
    <source>
        <dbReference type="SAM" id="Phobius"/>
    </source>
</evidence>
<accession>E6YIE9</accession>